<evidence type="ECO:0000256" key="6">
    <source>
        <dbReference type="ARBA" id="ARBA00022842"/>
    </source>
</evidence>
<dbReference type="PANTHER" id="PTHR43322:SF5">
    <property type="entry name" value="1-DEOXY-D-XYLULOSE-5-PHOSPHATE SYNTHASE, CHLOROPLASTIC"/>
    <property type="match status" value="1"/>
</dbReference>
<dbReference type="GO" id="GO:0019288">
    <property type="term" value="P:isopentenyl diphosphate biosynthetic process, methylerythritol 4-phosphate pathway"/>
    <property type="evidence" value="ECO:0007669"/>
    <property type="project" value="TreeGrafter"/>
</dbReference>
<evidence type="ECO:0000256" key="3">
    <source>
        <dbReference type="ARBA" id="ARBA00011738"/>
    </source>
</evidence>
<comment type="subunit">
    <text evidence="3">Homodimer.</text>
</comment>
<sequence>MLLENVTGAEDVRKLSLKEQKILAKEVRRFIIEKMSDNGGHLASNLGVVELTIALFHTLNLPKDKNRLGCGAPVLYS</sequence>
<dbReference type="Proteomes" id="UP000003527">
    <property type="component" value="Unassembled WGS sequence"/>
</dbReference>
<reference evidence="8 9" key="1">
    <citation type="submission" date="2011-08" db="EMBL/GenBank/DDBJ databases">
        <title>The Genome Sequence of Oribacterium sp. ACB7.</title>
        <authorList>
            <consortium name="The Broad Institute Genome Sequencing Platform"/>
            <person name="Earl A."/>
            <person name="Ward D."/>
            <person name="Feldgarden M."/>
            <person name="Gevers D."/>
            <person name="Sizova M."/>
            <person name="Hazen A."/>
            <person name="Epstein S."/>
            <person name="Young S.K."/>
            <person name="Zeng Q."/>
            <person name="Gargeya S."/>
            <person name="Fitzgerald M."/>
            <person name="Haas B."/>
            <person name="Abouelleil A."/>
            <person name="Alvarado L."/>
            <person name="Arachchi H.M."/>
            <person name="Berlin A."/>
            <person name="Brown A."/>
            <person name="Chapman S.B."/>
            <person name="Chen Z."/>
            <person name="Dunbar C."/>
            <person name="Freedman E."/>
            <person name="Gearin G."/>
            <person name="Gellesch M."/>
            <person name="Goldberg J."/>
            <person name="Griggs A."/>
            <person name="Gujja S."/>
            <person name="Heiman D."/>
            <person name="Howarth C."/>
            <person name="Larson L."/>
            <person name="Lui A."/>
            <person name="MacDonald P.J.P."/>
            <person name="Montmayeur A."/>
            <person name="Murphy C."/>
            <person name="Neiman D."/>
            <person name="Pearson M."/>
            <person name="Priest M."/>
            <person name="Roberts A."/>
            <person name="Saif S."/>
            <person name="Shea T."/>
            <person name="Shenoy N."/>
            <person name="Sisk P."/>
            <person name="Stolte C."/>
            <person name="Sykes S."/>
            <person name="Wortman J."/>
            <person name="Nusbaum C."/>
            <person name="Birren B."/>
        </authorList>
    </citation>
    <scope>NUCLEOTIDE SEQUENCE [LARGE SCALE GENOMIC DNA]</scope>
    <source>
        <strain evidence="8 9">ACB7</strain>
    </source>
</reference>
<dbReference type="Gene3D" id="3.40.50.970">
    <property type="match status" value="1"/>
</dbReference>
<proteinExistence type="predicted"/>
<evidence type="ECO:0000256" key="4">
    <source>
        <dbReference type="ARBA" id="ARBA00022679"/>
    </source>
</evidence>
<dbReference type="PANTHER" id="PTHR43322">
    <property type="entry name" value="1-D-DEOXYXYLULOSE 5-PHOSPHATE SYNTHASE-RELATED"/>
    <property type="match status" value="1"/>
</dbReference>
<keyword evidence="4" id="KW-0808">Transferase</keyword>
<keyword evidence="7" id="KW-0786">Thiamine pyrophosphate</keyword>
<dbReference type="InterPro" id="IPR005477">
    <property type="entry name" value="Dxylulose-5-P_synthase"/>
</dbReference>
<dbReference type="PROSITE" id="PS00801">
    <property type="entry name" value="TRANSKETOLASE_1"/>
    <property type="match status" value="1"/>
</dbReference>
<dbReference type="AlphaFoldDB" id="G9WWN5"/>
<protein>
    <submittedName>
        <fullName evidence="8">Uncharacterized protein</fullName>
    </submittedName>
</protein>
<keyword evidence="9" id="KW-1185">Reference proteome</keyword>
<comment type="cofactor">
    <cofactor evidence="1">
        <name>Mg(2+)</name>
        <dbReference type="ChEBI" id="CHEBI:18420"/>
    </cofactor>
</comment>
<evidence type="ECO:0000256" key="1">
    <source>
        <dbReference type="ARBA" id="ARBA00001946"/>
    </source>
</evidence>
<dbReference type="GO" id="GO:0046872">
    <property type="term" value="F:metal ion binding"/>
    <property type="evidence" value="ECO:0007669"/>
    <property type="project" value="UniProtKB-KW"/>
</dbReference>
<evidence type="ECO:0000256" key="5">
    <source>
        <dbReference type="ARBA" id="ARBA00022723"/>
    </source>
</evidence>
<dbReference type="Pfam" id="PF13292">
    <property type="entry name" value="DXP_synthase_N"/>
    <property type="match status" value="1"/>
</dbReference>
<dbReference type="InterPro" id="IPR029061">
    <property type="entry name" value="THDP-binding"/>
</dbReference>
<gene>
    <name evidence="8" type="ORF">HMPREF9624_01319</name>
</gene>
<comment type="cofactor">
    <cofactor evidence="2">
        <name>thiamine diphosphate</name>
        <dbReference type="ChEBI" id="CHEBI:58937"/>
    </cofactor>
</comment>
<keyword evidence="5" id="KW-0479">Metal-binding</keyword>
<dbReference type="SUPFAM" id="SSF52518">
    <property type="entry name" value="Thiamin diphosphate-binding fold (THDP-binding)"/>
    <property type="match status" value="1"/>
</dbReference>
<accession>G9WWN5</accession>
<dbReference type="GO" id="GO:0005829">
    <property type="term" value="C:cytosol"/>
    <property type="evidence" value="ECO:0007669"/>
    <property type="project" value="TreeGrafter"/>
</dbReference>
<dbReference type="EMBL" id="AFZD01000020">
    <property type="protein sequence ID" value="EHL09904.1"/>
    <property type="molecule type" value="Genomic_DNA"/>
</dbReference>
<evidence type="ECO:0000256" key="7">
    <source>
        <dbReference type="ARBA" id="ARBA00023052"/>
    </source>
</evidence>
<dbReference type="HOGENOM" id="CLU_188013_0_0_9"/>
<evidence type="ECO:0000313" key="8">
    <source>
        <dbReference type="EMBL" id="EHL09904.1"/>
    </source>
</evidence>
<dbReference type="InterPro" id="IPR049557">
    <property type="entry name" value="Transketolase_CS"/>
</dbReference>
<organism evidence="8 9">
    <name type="scientific">Oribacterium asaccharolyticum ACB7</name>
    <dbReference type="NCBI Taxonomy" id="796944"/>
    <lineage>
        <taxon>Bacteria</taxon>
        <taxon>Bacillati</taxon>
        <taxon>Bacillota</taxon>
        <taxon>Clostridia</taxon>
        <taxon>Lachnospirales</taxon>
        <taxon>Lachnospiraceae</taxon>
        <taxon>Oribacterium</taxon>
    </lineage>
</organism>
<dbReference type="GO" id="GO:0008661">
    <property type="term" value="F:1-deoxy-D-xylulose-5-phosphate synthase activity"/>
    <property type="evidence" value="ECO:0007669"/>
    <property type="project" value="InterPro"/>
</dbReference>
<evidence type="ECO:0000313" key="9">
    <source>
        <dbReference type="Proteomes" id="UP000003527"/>
    </source>
</evidence>
<dbReference type="GO" id="GO:0016114">
    <property type="term" value="P:terpenoid biosynthetic process"/>
    <property type="evidence" value="ECO:0007669"/>
    <property type="project" value="InterPro"/>
</dbReference>
<comment type="caution">
    <text evidence="8">The sequence shown here is derived from an EMBL/GenBank/DDBJ whole genome shotgun (WGS) entry which is preliminary data.</text>
</comment>
<dbReference type="PATRIC" id="fig|796944.3.peg.2065"/>
<keyword evidence="6" id="KW-0460">Magnesium</keyword>
<name>G9WWN5_9FIRM</name>
<evidence type="ECO:0000256" key="2">
    <source>
        <dbReference type="ARBA" id="ARBA00001964"/>
    </source>
</evidence>